<accession>A0ABZ2PCD5</accession>
<evidence type="ECO:0000313" key="2">
    <source>
        <dbReference type="Proteomes" id="UP001432046"/>
    </source>
</evidence>
<reference evidence="1" key="2">
    <citation type="submission" date="2024-03" db="EMBL/GenBank/DDBJ databases">
        <authorList>
            <person name="Bromfield E.S.P."/>
            <person name="Cloutier S."/>
        </authorList>
    </citation>
    <scope>NUCLEOTIDE SEQUENCE</scope>
    <source>
        <strain evidence="1">5S5</strain>
        <plasmid evidence="1">pBs5S5a</plasmid>
    </source>
</reference>
<dbReference type="EMBL" id="CP147713">
    <property type="protein sequence ID" value="WXC84812.1"/>
    <property type="molecule type" value="Genomic_DNA"/>
</dbReference>
<keyword evidence="2" id="KW-1185">Reference proteome</keyword>
<gene>
    <name evidence="1" type="ORF">WDK88_45185</name>
</gene>
<dbReference type="RefSeq" id="WP_224944521.1">
    <property type="nucleotide sequence ID" value="NZ_CP147710.1"/>
</dbReference>
<evidence type="ECO:0000313" key="1">
    <source>
        <dbReference type="EMBL" id="WXC84812.1"/>
    </source>
</evidence>
<name>A0ABZ2PCD5_9BRAD</name>
<keyword evidence="1" id="KW-0614">Plasmid</keyword>
<reference evidence="1" key="1">
    <citation type="journal article" date="2021" name="Int. J. Syst. Evol. Microbiol.">
        <title>Bradyrhizobium septentrionale sp. nov. (sv. septentrionale) and Bradyrhizobium quebecense sp. nov. (sv. septentrionale) associated with legumes native to Canada possess rearranged symbiosis genes and numerous insertion sequences.</title>
        <authorList>
            <person name="Bromfield E.S.P."/>
            <person name="Cloutier S."/>
        </authorList>
    </citation>
    <scope>NUCLEOTIDE SEQUENCE</scope>
    <source>
        <strain evidence="1">5S5</strain>
    </source>
</reference>
<protein>
    <submittedName>
        <fullName evidence="1">Uncharacterized protein</fullName>
    </submittedName>
</protein>
<proteinExistence type="predicted"/>
<sequence length="61" mass="6872">MKAPANGRVEKADILSGHFAATRTRYDDCAGPILLIQEHTAQRKNKINPTRVLIEKKESIR</sequence>
<geneLocation type="plasmid" evidence="1 2">
    <name>pBs5S5a</name>
</geneLocation>
<dbReference type="Proteomes" id="UP001432046">
    <property type="component" value="Plasmid pBs5S5a"/>
</dbReference>
<organism evidence="1 2">
    <name type="scientific">Bradyrhizobium septentrionale</name>
    <dbReference type="NCBI Taxonomy" id="1404411"/>
    <lineage>
        <taxon>Bacteria</taxon>
        <taxon>Pseudomonadati</taxon>
        <taxon>Pseudomonadota</taxon>
        <taxon>Alphaproteobacteria</taxon>
        <taxon>Hyphomicrobiales</taxon>
        <taxon>Nitrobacteraceae</taxon>
        <taxon>Bradyrhizobium</taxon>
    </lineage>
</organism>